<accession>A0AAX4HWS3</accession>
<proteinExistence type="predicted"/>
<keyword evidence="3" id="KW-1185">Reference proteome</keyword>
<dbReference type="AlphaFoldDB" id="A0AAX4HWS3"/>
<evidence type="ECO:0000256" key="1">
    <source>
        <dbReference type="SAM" id="SignalP"/>
    </source>
</evidence>
<feature type="chain" id="PRO_5043746794" evidence="1">
    <location>
        <begin position="20"/>
        <end position="236"/>
    </location>
</feature>
<gene>
    <name evidence="2" type="ORF">CDEST_00549</name>
</gene>
<evidence type="ECO:0000313" key="3">
    <source>
        <dbReference type="Proteomes" id="UP001322277"/>
    </source>
</evidence>
<sequence>MRTSTFSLIIFTIVSIAIGAIVAATAFGGESVEHQAASSLGVATTTSKMIYTAAATTSVLKMNPLWTINTIKPETIVINVRTNQLTMTTAASALPIVECSHKKCRSMCTPVGVTGQFSVKGPVSGDEITSLVRRAQFGDHDVFKTVDHEGLITTTFTSASTATTIDCKYKYCNNNTQYCMYWAGVTGWDPSLGPIPGMTGTSLGACQTKDVITSGGFPTMTATTKNCTNRAITKTF</sequence>
<organism evidence="2 3">
    <name type="scientific">Colletotrichum destructivum</name>
    <dbReference type="NCBI Taxonomy" id="34406"/>
    <lineage>
        <taxon>Eukaryota</taxon>
        <taxon>Fungi</taxon>
        <taxon>Dikarya</taxon>
        <taxon>Ascomycota</taxon>
        <taxon>Pezizomycotina</taxon>
        <taxon>Sordariomycetes</taxon>
        <taxon>Hypocreomycetidae</taxon>
        <taxon>Glomerellales</taxon>
        <taxon>Glomerellaceae</taxon>
        <taxon>Colletotrichum</taxon>
        <taxon>Colletotrichum destructivum species complex</taxon>
    </lineage>
</organism>
<evidence type="ECO:0000313" key="2">
    <source>
        <dbReference type="EMBL" id="WQF75535.1"/>
    </source>
</evidence>
<feature type="signal peptide" evidence="1">
    <location>
        <begin position="1"/>
        <end position="19"/>
    </location>
</feature>
<dbReference type="KEGG" id="cdet:87937052"/>
<dbReference type="RefSeq" id="XP_062772759.1">
    <property type="nucleotide sequence ID" value="XM_062916708.1"/>
</dbReference>
<name>A0AAX4HWS3_9PEZI</name>
<dbReference type="GeneID" id="87937052"/>
<dbReference type="Proteomes" id="UP001322277">
    <property type="component" value="Chromosome 1"/>
</dbReference>
<keyword evidence="1" id="KW-0732">Signal</keyword>
<protein>
    <submittedName>
        <fullName evidence="2">Uncharacterized protein</fullName>
    </submittedName>
</protein>
<dbReference type="EMBL" id="CP137305">
    <property type="protein sequence ID" value="WQF75535.1"/>
    <property type="molecule type" value="Genomic_DNA"/>
</dbReference>
<reference evidence="3" key="1">
    <citation type="journal article" date="2023" name="bioRxiv">
        <title>Complete genome of the Medicago anthracnose fungus, Colletotrichum destructivum, reveals a mini-chromosome-like region within a core chromosome.</title>
        <authorList>
            <person name="Lapalu N."/>
            <person name="Simon A."/>
            <person name="Lu A."/>
            <person name="Plaumann P.-L."/>
            <person name="Amselem J."/>
            <person name="Pigne S."/>
            <person name="Auger A."/>
            <person name="Koch C."/>
            <person name="Dallery J.-F."/>
            <person name="O'Connell R.J."/>
        </authorList>
    </citation>
    <scope>NUCLEOTIDE SEQUENCE [LARGE SCALE GENOMIC DNA]</scope>
    <source>
        <strain evidence="3">CBS 520.97</strain>
    </source>
</reference>